<dbReference type="SUPFAM" id="SSF140931">
    <property type="entry name" value="Fic-like"/>
    <property type="match status" value="1"/>
</dbReference>
<sequence>MAKPPLPWQAHDAANYDRDMATRCAALLVQIASDPARRQGILADPRNLHRELFAPFAPQGHSEYAGAYRGTPGTTLADRRMSSESQLEPGAIYEFCLPGEVPARMAEVLNNTHDWLGDAEADDYGKLIGLAYTFCWFGKIHPFLDGNGHIQRAMFAAMASDFGFPLSARFAIHPRPFDRLLAIALEIFTRAPAGQENEELGLVAEYLAFFLDGPFNAPRKHVGTETPYV</sequence>
<evidence type="ECO:0000259" key="1">
    <source>
        <dbReference type="PROSITE" id="PS51459"/>
    </source>
</evidence>
<evidence type="ECO:0000313" key="3">
    <source>
        <dbReference type="Proteomes" id="UP000236286"/>
    </source>
</evidence>
<dbReference type="Proteomes" id="UP000236286">
    <property type="component" value="Unassembled WGS sequence"/>
</dbReference>
<dbReference type="InterPro" id="IPR003812">
    <property type="entry name" value="Fido"/>
</dbReference>
<dbReference type="Gene3D" id="1.10.3290.10">
    <property type="entry name" value="Fido-like domain"/>
    <property type="match status" value="1"/>
</dbReference>
<dbReference type="EMBL" id="PDZR01000027">
    <property type="protein sequence ID" value="PNG24645.1"/>
    <property type="molecule type" value="Genomic_DNA"/>
</dbReference>
<accession>A0A2J7TD00</accession>
<dbReference type="Pfam" id="PF02661">
    <property type="entry name" value="Fic"/>
    <property type="match status" value="1"/>
</dbReference>
<reference evidence="2 3" key="1">
    <citation type="submission" date="2017-10" db="EMBL/GenBank/DDBJ databases">
        <title>Genome announcement of Methylocella silvestris TVC from permafrost.</title>
        <authorList>
            <person name="Wang J."/>
            <person name="Geng K."/>
            <person name="Ul-Haque F."/>
            <person name="Crombie A.T."/>
            <person name="Street L.E."/>
            <person name="Wookey P.A."/>
            <person name="Murrell J.C."/>
            <person name="Pratscher J."/>
        </authorList>
    </citation>
    <scope>NUCLEOTIDE SEQUENCE [LARGE SCALE GENOMIC DNA]</scope>
    <source>
        <strain evidence="2 3">TVC</strain>
    </source>
</reference>
<dbReference type="InterPro" id="IPR036597">
    <property type="entry name" value="Fido-like_dom_sf"/>
</dbReference>
<dbReference type="RefSeq" id="WP_102845037.1">
    <property type="nucleotide sequence ID" value="NZ_PDZR01000027.1"/>
</dbReference>
<dbReference type="PROSITE" id="PS51459">
    <property type="entry name" value="FIDO"/>
    <property type="match status" value="1"/>
</dbReference>
<comment type="caution">
    <text evidence="2">The sequence shown here is derived from an EMBL/GenBank/DDBJ whole genome shotgun (WGS) entry which is preliminary data.</text>
</comment>
<feature type="domain" description="Fido" evidence="1">
    <location>
        <begin position="40"/>
        <end position="212"/>
    </location>
</feature>
<dbReference type="OrthoDB" id="9813719at2"/>
<evidence type="ECO:0000313" key="2">
    <source>
        <dbReference type="EMBL" id="PNG24645.1"/>
    </source>
</evidence>
<gene>
    <name evidence="2" type="ORF">CR492_17580</name>
</gene>
<organism evidence="2 3">
    <name type="scientific">Methylocella silvestris</name>
    <dbReference type="NCBI Taxonomy" id="199596"/>
    <lineage>
        <taxon>Bacteria</taxon>
        <taxon>Pseudomonadati</taxon>
        <taxon>Pseudomonadota</taxon>
        <taxon>Alphaproteobacteria</taxon>
        <taxon>Hyphomicrobiales</taxon>
        <taxon>Beijerinckiaceae</taxon>
        <taxon>Methylocella</taxon>
    </lineage>
</organism>
<proteinExistence type="predicted"/>
<name>A0A2J7TD00_METSI</name>
<dbReference type="AlphaFoldDB" id="A0A2J7TD00"/>
<protein>
    <recommendedName>
        <fullName evidence="1">Fido domain-containing protein</fullName>
    </recommendedName>
</protein>